<evidence type="ECO:0000313" key="2">
    <source>
        <dbReference type="EMBL" id="MFC4247021.1"/>
    </source>
</evidence>
<feature type="compositionally biased region" description="Basic and acidic residues" evidence="1">
    <location>
        <begin position="128"/>
        <end position="139"/>
    </location>
</feature>
<protein>
    <submittedName>
        <fullName evidence="2">Uncharacterized protein</fullName>
    </submittedName>
</protein>
<evidence type="ECO:0000256" key="1">
    <source>
        <dbReference type="SAM" id="MobiDB-lite"/>
    </source>
</evidence>
<feature type="compositionally biased region" description="Acidic residues" evidence="1">
    <location>
        <begin position="183"/>
        <end position="198"/>
    </location>
</feature>
<feature type="compositionally biased region" description="Acidic residues" evidence="1">
    <location>
        <begin position="143"/>
        <end position="159"/>
    </location>
</feature>
<accession>A0ABD5NYY4</accession>
<feature type="compositionally biased region" description="Basic and acidic residues" evidence="1">
    <location>
        <begin position="1"/>
        <end position="16"/>
    </location>
</feature>
<name>A0ABD5NYY4_9EURY</name>
<feature type="compositionally biased region" description="Acidic residues" evidence="1">
    <location>
        <begin position="62"/>
        <end position="75"/>
    </location>
</feature>
<comment type="caution">
    <text evidence="2">The sequence shown here is derived from an EMBL/GenBank/DDBJ whole genome shotgun (WGS) entry which is preliminary data.</text>
</comment>
<feature type="region of interest" description="Disordered" evidence="1">
    <location>
        <begin position="1"/>
        <end position="209"/>
    </location>
</feature>
<feature type="compositionally biased region" description="Acidic residues" evidence="1">
    <location>
        <begin position="100"/>
        <end position="109"/>
    </location>
</feature>
<dbReference type="EMBL" id="JBHSDJ010000024">
    <property type="protein sequence ID" value="MFC4247021.1"/>
    <property type="molecule type" value="Genomic_DNA"/>
</dbReference>
<gene>
    <name evidence="2" type="ORF">ACFOZ7_08420</name>
</gene>
<dbReference type="RefSeq" id="WP_246971040.1">
    <property type="nucleotide sequence ID" value="NZ_CP095397.1"/>
</dbReference>
<sequence>MSEERSDATEETHESEGESAADDAGDVNAPGGGPRRVVSDQSVDDILESLDSTRSQGPPATDDQDAEDDSDSADDEATRAAPAGDDADTRGGDDANGADSSDDETEPTTDDGLAARVESGTVTGSDVRAAEAGEGREPTPDVGEIDLSIDDLTDGDETDGPLAGTLEDEGPEPSESNPAAGDDSVDEDEDEDEDEDDGGLLGRIRRFFS</sequence>
<dbReference type="Proteomes" id="UP001595821">
    <property type="component" value="Unassembled WGS sequence"/>
</dbReference>
<organism evidence="2 3">
    <name type="scientific">Natribaculum luteum</name>
    <dbReference type="NCBI Taxonomy" id="1586232"/>
    <lineage>
        <taxon>Archaea</taxon>
        <taxon>Methanobacteriati</taxon>
        <taxon>Methanobacteriota</taxon>
        <taxon>Stenosarchaea group</taxon>
        <taxon>Halobacteria</taxon>
        <taxon>Halobacteriales</taxon>
        <taxon>Natrialbaceae</taxon>
        <taxon>Natribaculum</taxon>
    </lineage>
</organism>
<evidence type="ECO:0000313" key="3">
    <source>
        <dbReference type="Proteomes" id="UP001595821"/>
    </source>
</evidence>
<dbReference type="GeneID" id="71852165"/>
<reference evidence="2 3" key="1">
    <citation type="journal article" date="2014" name="Int. J. Syst. Evol. Microbiol.">
        <title>Complete genome sequence of Corynebacterium casei LMG S-19264T (=DSM 44701T), isolated from a smear-ripened cheese.</title>
        <authorList>
            <consortium name="US DOE Joint Genome Institute (JGI-PGF)"/>
            <person name="Walter F."/>
            <person name="Albersmeier A."/>
            <person name="Kalinowski J."/>
            <person name="Ruckert C."/>
        </authorList>
    </citation>
    <scope>NUCLEOTIDE SEQUENCE [LARGE SCALE GENOMIC DNA]</scope>
    <source>
        <strain evidence="2 3">IBRC-M 10912</strain>
    </source>
</reference>
<proteinExistence type="predicted"/>
<dbReference type="AlphaFoldDB" id="A0ABD5NYY4"/>